<dbReference type="Proteomes" id="UP000006039">
    <property type="component" value="Unassembled WGS sequence"/>
</dbReference>
<dbReference type="GeneID" id="20345236"/>
<dbReference type="RefSeq" id="XP_009220839.1">
    <property type="nucleotide sequence ID" value="XM_009222575.1"/>
</dbReference>
<dbReference type="EMBL" id="GL385396">
    <property type="protein sequence ID" value="EJT79694.1"/>
    <property type="molecule type" value="Genomic_DNA"/>
</dbReference>
<evidence type="ECO:0000256" key="1">
    <source>
        <dbReference type="SAM" id="MobiDB-lite"/>
    </source>
</evidence>
<dbReference type="VEuPathDB" id="FungiDB:GGTG_04778"/>
<dbReference type="AlphaFoldDB" id="J3NU27"/>
<name>J3NU27_GAET3</name>
<gene>
    <name evidence="3" type="primary">20345236</name>
    <name evidence="2" type="ORF">GGTG_04778</name>
</gene>
<evidence type="ECO:0000313" key="4">
    <source>
        <dbReference type="Proteomes" id="UP000006039"/>
    </source>
</evidence>
<reference evidence="3" key="5">
    <citation type="submission" date="2018-04" db="UniProtKB">
        <authorList>
            <consortium name="EnsemblFungi"/>
        </authorList>
    </citation>
    <scope>IDENTIFICATION</scope>
    <source>
        <strain evidence="3">R3-111a-1</strain>
    </source>
</reference>
<dbReference type="EnsemblFungi" id="EJT79694">
    <property type="protein sequence ID" value="EJT79694"/>
    <property type="gene ID" value="GGTG_04778"/>
</dbReference>
<organism evidence="2">
    <name type="scientific">Gaeumannomyces tritici (strain R3-111a-1)</name>
    <name type="common">Wheat and barley take-all root rot fungus</name>
    <name type="synonym">Gaeumannomyces graminis var. tritici</name>
    <dbReference type="NCBI Taxonomy" id="644352"/>
    <lineage>
        <taxon>Eukaryota</taxon>
        <taxon>Fungi</taxon>
        <taxon>Dikarya</taxon>
        <taxon>Ascomycota</taxon>
        <taxon>Pezizomycotina</taxon>
        <taxon>Sordariomycetes</taxon>
        <taxon>Sordariomycetidae</taxon>
        <taxon>Magnaporthales</taxon>
        <taxon>Magnaporthaceae</taxon>
        <taxon>Gaeumannomyces</taxon>
    </lineage>
</organism>
<keyword evidence="4" id="KW-1185">Reference proteome</keyword>
<feature type="region of interest" description="Disordered" evidence="1">
    <location>
        <begin position="64"/>
        <end position="119"/>
    </location>
</feature>
<reference evidence="4" key="1">
    <citation type="submission" date="2010-07" db="EMBL/GenBank/DDBJ databases">
        <title>The genome sequence of Gaeumannomyces graminis var. tritici strain R3-111a-1.</title>
        <authorList>
            <consortium name="The Broad Institute Genome Sequencing Platform"/>
            <person name="Ma L.-J."/>
            <person name="Dead R."/>
            <person name="Young S."/>
            <person name="Zeng Q."/>
            <person name="Koehrsen M."/>
            <person name="Alvarado L."/>
            <person name="Berlin A."/>
            <person name="Chapman S.B."/>
            <person name="Chen Z."/>
            <person name="Freedman E."/>
            <person name="Gellesch M."/>
            <person name="Goldberg J."/>
            <person name="Griggs A."/>
            <person name="Gujja S."/>
            <person name="Heilman E.R."/>
            <person name="Heiman D."/>
            <person name="Hepburn T."/>
            <person name="Howarth C."/>
            <person name="Jen D."/>
            <person name="Larson L."/>
            <person name="Mehta T."/>
            <person name="Neiman D."/>
            <person name="Pearson M."/>
            <person name="Roberts A."/>
            <person name="Saif S."/>
            <person name="Shea T."/>
            <person name="Shenoy N."/>
            <person name="Sisk P."/>
            <person name="Stolte C."/>
            <person name="Sykes S."/>
            <person name="Walk T."/>
            <person name="White J."/>
            <person name="Yandava C."/>
            <person name="Haas B."/>
            <person name="Nusbaum C."/>
            <person name="Birren B."/>
        </authorList>
    </citation>
    <scope>NUCLEOTIDE SEQUENCE [LARGE SCALE GENOMIC DNA]</scope>
    <source>
        <strain evidence="4">R3-111a-1</strain>
    </source>
</reference>
<dbReference type="HOGENOM" id="CLU_2061623_0_0_1"/>
<sequence length="119" mass="12920">MTRRFITVSWCPPPGVPPRAMQDPGQPSLQPVQSPVLGQRGHQNWREKRATIIELMSASAQHPVHNTETPLGSSGVHALCMHPPMHSNNPVNSPIPANHSLNPDPAQPASQLASFCRSD</sequence>
<reference evidence="3" key="4">
    <citation type="journal article" date="2015" name="G3 (Bethesda)">
        <title>Genome sequences of three phytopathogenic species of the Magnaporthaceae family of fungi.</title>
        <authorList>
            <person name="Okagaki L.H."/>
            <person name="Nunes C.C."/>
            <person name="Sailsbery J."/>
            <person name="Clay B."/>
            <person name="Brown D."/>
            <person name="John T."/>
            <person name="Oh Y."/>
            <person name="Young N."/>
            <person name="Fitzgerald M."/>
            <person name="Haas B.J."/>
            <person name="Zeng Q."/>
            <person name="Young S."/>
            <person name="Adiconis X."/>
            <person name="Fan L."/>
            <person name="Levin J.Z."/>
            <person name="Mitchell T.K."/>
            <person name="Okubara P.A."/>
            <person name="Farman M.L."/>
            <person name="Kohn L.M."/>
            <person name="Birren B."/>
            <person name="Ma L.-J."/>
            <person name="Dean R.A."/>
        </authorList>
    </citation>
    <scope>NUCLEOTIDE SEQUENCE</scope>
    <source>
        <strain evidence="3">R3-111a-1</strain>
    </source>
</reference>
<evidence type="ECO:0000313" key="2">
    <source>
        <dbReference type="EMBL" id="EJT79694.1"/>
    </source>
</evidence>
<feature type="region of interest" description="Disordered" evidence="1">
    <location>
        <begin position="14"/>
        <end position="43"/>
    </location>
</feature>
<reference evidence="2" key="3">
    <citation type="submission" date="2010-09" db="EMBL/GenBank/DDBJ databases">
        <title>Annotation of Gaeumannomyces graminis var. tritici R3-111a-1.</title>
        <authorList>
            <consortium name="The Broad Institute Genome Sequencing Platform"/>
            <person name="Ma L.-J."/>
            <person name="Dead R."/>
            <person name="Young S.K."/>
            <person name="Zeng Q."/>
            <person name="Gargeya S."/>
            <person name="Fitzgerald M."/>
            <person name="Haas B."/>
            <person name="Abouelleil A."/>
            <person name="Alvarado L."/>
            <person name="Arachchi H.M."/>
            <person name="Berlin A."/>
            <person name="Brown A."/>
            <person name="Chapman S.B."/>
            <person name="Chen Z."/>
            <person name="Dunbar C."/>
            <person name="Freedman E."/>
            <person name="Gearin G."/>
            <person name="Gellesch M."/>
            <person name="Goldberg J."/>
            <person name="Griggs A."/>
            <person name="Gujja S."/>
            <person name="Heiman D."/>
            <person name="Howarth C."/>
            <person name="Larson L."/>
            <person name="Lui A."/>
            <person name="MacDonald P.J.P."/>
            <person name="Mehta T."/>
            <person name="Montmayeur A."/>
            <person name="Murphy C."/>
            <person name="Neiman D."/>
            <person name="Pearson M."/>
            <person name="Priest M."/>
            <person name="Roberts A."/>
            <person name="Saif S."/>
            <person name="Shea T."/>
            <person name="Shenoy N."/>
            <person name="Sisk P."/>
            <person name="Stolte C."/>
            <person name="Sykes S."/>
            <person name="Yandava C."/>
            <person name="Wortman J."/>
            <person name="Nusbaum C."/>
            <person name="Birren B."/>
        </authorList>
    </citation>
    <scope>NUCLEOTIDE SEQUENCE</scope>
    <source>
        <strain evidence="2">R3-111a-1</strain>
    </source>
</reference>
<protein>
    <submittedName>
        <fullName evidence="2 3">Uncharacterized protein</fullName>
    </submittedName>
</protein>
<reference evidence="2" key="2">
    <citation type="submission" date="2010-07" db="EMBL/GenBank/DDBJ databases">
        <authorList>
            <consortium name="The Broad Institute Genome Sequencing Platform"/>
            <consortium name="Broad Institute Genome Sequencing Center for Infectious Disease"/>
            <person name="Ma L.-J."/>
            <person name="Dead R."/>
            <person name="Young S."/>
            <person name="Zeng Q."/>
            <person name="Koehrsen M."/>
            <person name="Alvarado L."/>
            <person name="Berlin A."/>
            <person name="Chapman S.B."/>
            <person name="Chen Z."/>
            <person name="Freedman E."/>
            <person name="Gellesch M."/>
            <person name="Goldberg J."/>
            <person name="Griggs A."/>
            <person name="Gujja S."/>
            <person name="Heilman E.R."/>
            <person name="Heiman D."/>
            <person name="Hepburn T."/>
            <person name="Howarth C."/>
            <person name="Jen D."/>
            <person name="Larson L."/>
            <person name="Mehta T."/>
            <person name="Neiman D."/>
            <person name="Pearson M."/>
            <person name="Roberts A."/>
            <person name="Saif S."/>
            <person name="Shea T."/>
            <person name="Shenoy N."/>
            <person name="Sisk P."/>
            <person name="Stolte C."/>
            <person name="Sykes S."/>
            <person name="Walk T."/>
            <person name="White J."/>
            <person name="Yandava C."/>
            <person name="Haas B."/>
            <person name="Nusbaum C."/>
            <person name="Birren B."/>
        </authorList>
    </citation>
    <scope>NUCLEOTIDE SEQUENCE</scope>
    <source>
        <strain evidence="2">R3-111a-1</strain>
    </source>
</reference>
<evidence type="ECO:0000313" key="3">
    <source>
        <dbReference type="EnsemblFungi" id="EJT79694"/>
    </source>
</evidence>
<proteinExistence type="predicted"/>
<accession>J3NU27</accession>